<evidence type="ECO:0000313" key="2">
    <source>
        <dbReference type="Proteomes" id="UP000801492"/>
    </source>
</evidence>
<proteinExistence type="predicted"/>
<organism evidence="1 2">
    <name type="scientific">Ignelater luminosus</name>
    <name type="common">Cucubano</name>
    <name type="synonym">Pyrophorus luminosus</name>
    <dbReference type="NCBI Taxonomy" id="2038154"/>
    <lineage>
        <taxon>Eukaryota</taxon>
        <taxon>Metazoa</taxon>
        <taxon>Ecdysozoa</taxon>
        <taxon>Arthropoda</taxon>
        <taxon>Hexapoda</taxon>
        <taxon>Insecta</taxon>
        <taxon>Pterygota</taxon>
        <taxon>Neoptera</taxon>
        <taxon>Endopterygota</taxon>
        <taxon>Coleoptera</taxon>
        <taxon>Polyphaga</taxon>
        <taxon>Elateriformia</taxon>
        <taxon>Elateroidea</taxon>
        <taxon>Elateridae</taxon>
        <taxon>Agrypninae</taxon>
        <taxon>Pyrophorini</taxon>
        <taxon>Ignelater</taxon>
    </lineage>
</organism>
<name>A0A8K0CEY9_IGNLU</name>
<evidence type="ECO:0000313" key="1">
    <source>
        <dbReference type="EMBL" id="KAF2884346.1"/>
    </source>
</evidence>
<dbReference type="EMBL" id="VTPC01090181">
    <property type="protein sequence ID" value="KAF2884346.1"/>
    <property type="molecule type" value="Genomic_DNA"/>
</dbReference>
<gene>
    <name evidence="1" type="ORF">ILUMI_21836</name>
</gene>
<protein>
    <submittedName>
        <fullName evidence="1">Uncharacterized protein</fullName>
    </submittedName>
</protein>
<keyword evidence="2" id="KW-1185">Reference proteome</keyword>
<accession>A0A8K0CEY9</accession>
<comment type="caution">
    <text evidence="1">The sequence shown here is derived from an EMBL/GenBank/DDBJ whole genome shotgun (WGS) entry which is preliminary data.</text>
</comment>
<reference evidence="1" key="1">
    <citation type="submission" date="2019-08" db="EMBL/GenBank/DDBJ databases">
        <title>The genome of the North American firefly Photinus pyralis.</title>
        <authorList>
            <consortium name="Photinus pyralis genome working group"/>
            <person name="Fallon T.R."/>
            <person name="Sander Lower S.E."/>
            <person name="Weng J.-K."/>
        </authorList>
    </citation>
    <scope>NUCLEOTIDE SEQUENCE</scope>
    <source>
        <strain evidence="1">TRF0915ILg1</strain>
        <tissue evidence="1">Whole body</tissue>
    </source>
</reference>
<sequence length="88" mass="10438">MQESIAGIVQIVNVISQAIPEISYEEIKYAMKEMKRNKREDSIIPEFIREGRITIIKYLQTLFKRHLPEETIPEEWARALTVLIYMKD</sequence>
<dbReference type="OrthoDB" id="6819250at2759"/>
<dbReference type="AlphaFoldDB" id="A0A8K0CEY9"/>
<dbReference type="Proteomes" id="UP000801492">
    <property type="component" value="Unassembled WGS sequence"/>
</dbReference>